<gene>
    <name evidence="2" type="ORF">S06H3_46540</name>
</gene>
<dbReference type="PANTHER" id="PTHR47099">
    <property type="entry name" value="METHYLCOBAMIDE:COM METHYLTRANSFERASE MTBA"/>
    <property type="match status" value="1"/>
</dbReference>
<accession>X1QEL2</accession>
<dbReference type="InterPro" id="IPR052024">
    <property type="entry name" value="Methanogen_methyltrans"/>
</dbReference>
<protein>
    <recommendedName>
        <fullName evidence="1">Uroporphyrinogen decarboxylase (URO-D) domain-containing protein</fullName>
    </recommendedName>
</protein>
<dbReference type="Gene3D" id="3.20.20.210">
    <property type="match status" value="1"/>
</dbReference>
<dbReference type="Pfam" id="PF01208">
    <property type="entry name" value="URO-D"/>
    <property type="match status" value="1"/>
</dbReference>
<dbReference type="AlphaFoldDB" id="X1QEL2"/>
<dbReference type="InterPro" id="IPR038071">
    <property type="entry name" value="UROD/MetE-like_sf"/>
</dbReference>
<comment type="caution">
    <text evidence="2">The sequence shown here is derived from an EMBL/GenBank/DDBJ whole genome shotgun (WGS) entry which is preliminary data.</text>
</comment>
<evidence type="ECO:0000259" key="1">
    <source>
        <dbReference type="Pfam" id="PF01208"/>
    </source>
</evidence>
<feature type="non-terminal residue" evidence="2">
    <location>
        <position position="132"/>
    </location>
</feature>
<organism evidence="2">
    <name type="scientific">marine sediment metagenome</name>
    <dbReference type="NCBI Taxonomy" id="412755"/>
    <lineage>
        <taxon>unclassified sequences</taxon>
        <taxon>metagenomes</taxon>
        <taxon>ecological metagenomes</taxon>
    </lineage>
</organism>
<evidence type="ECO:0000313" key="2">
    <source>
        <dbReference type="EMBL" id="GAI41709.1"/>
    </source>
</evidence>
<sequence length="132" mass="14606">MNGYERFMTALKRKQPDMIPIWELKKRNIIISSHICGNVDAIIRDFISTGAQIIEIDEEANFEKAKNLSNGKCCILGQVSPRILKTGTISEVERETIETMNIGKNGHGFILGAGCAISGNTPVDNIKKMVEI</sequence>
<dbReference type="InterPro" id="IPR000257">
    <property type="entry name" value="Uroporphyrinogen_deCOase"/>
</dbReference>
<proteinExistence type="predicted"/>
<dbReference type="EMBL" id="BARV01029148">
    <property type="protein sequence ID" value="GAI41709.1"/>
    <property type="molecule type" value="Genomic_DNA"/>
</dbReference>
<feature type="domain" description="Uroporphyrinogen decarboxylase (URO-D)" evidence="1">
    <location>
        <begin position="25"/>
        <end position="131"/>
    </location>
</feature>
<reference evidence="2" key="1">
    <citation type="journal article" date="2014" name="Front. Microbiol.">
        <title>High frequency of phylogenetically diverse reductive dehalogenase-homologous genes in deep subseafloor sedimentary metagenomes.</title>
        <authorList>
            <person name="Kawai M."/>
            <person name="Futagami T."/>
            <person name="Toyoda A."/>
            <person name="Takaki Y."/>
            <person name="Nishi S."/>
            <person name="Hori S."/>
            <person name="Arai W."/>
            <person name="Tsubouchi T."/>
            <person name="Morono Y."/>
            <person name="Uchiyama I."/>
            <person name="Ito T."/>
            <person name="Fujiyama A."/>
            <person name="Inagaki F."/>
            <person name="Takami H."/>
        </authorList>
    </citation>
    <scope>NUCLEOTIDE SEQUENCE</scope>
    <source>
        <strain evidence="2">Expedition CK06-06</strain>
    </source>
</reference>
<name>X1QEL2_9ZZZZ</name>
<dbReference type="SUPFAM" id="SSF51726">
    <property type="entry name" value="UROD/MetE-like"/>
    <property type="match status" value="1"/>
</dbReference>
<dbReference type="GO" id="GO:0004853">
    <property type="term" value="F:uroporphyrinogen decarboxylase activity"/>
    <property type="evidence" value="ECO:0007669"/>
    <property type="project" value="InterPro"/>
</dbReference>
<dbReference type="PANTHER" id="PTHR47099:SF1">
    <property type="entry name" value="METHYLCOBAMIDE:COM METHYLTRANSFERASE MTBA"/>
    <property type="match status" value="1"/>
</dbReference>
<dbReference type="GO" id="GO:0006779">
    <property type="term" value="P:porphyrin-containing compound biosynthetic process"/>
    <property type="evidence" value="ECO:0007669"/>
    <property type="project" value="InterPro"/>
</dbReference>